<accession>A0A9P0IPU5</accession>
<proteinExistence type="predicted"/>
<protein>
    <submittedName>
        <fullName evidence="2">Uncharacterized protein</fullName>
    </submittedName>
</protein>
<dbReference type="EMBL" id="OU899034">
    <property type="protein sequence ID" value="CAH1713534.1"/>
    <property type="molecule type" value="Genomic_DNA"/>
</dbReference>
<keyword evidence="1" id="KW-1133">Transmembrane helix</keyword>
<sequence>MAKDIFIYIYIYTPGVSSFLFFSTPLFTLYHPRYRSKVPQLVRFRPPEGYFLSSILFLLFFFILNSYIYISFRIFHRVRRAAPLLLHAAATVVYRFFLLFSRSPGRVGRQPLAFHSCHVTLLNRPAESNS</sequence>
<reference evidence="2" key="1">
    <citation type="submission" date="2022-02" db="EMBL/GenBank/DDBJ databases">
        <authorList>
            <person name="King R."/>
        </authorList>
    </citation>
    <scope>NUCLEOTIDE SEQUENCE</scope>
</reference>
<keyword evidence="1" id="KW-0472">Membrane</keyword>
<dbReference type="AlphaFoldDB" id="A0A9P0IPU5"/>
<keyword evidence="3" id="KW-1185">Reference proteome</keyword>
<evidence type="ECO:0000256" key="1">
    <source>
        <dbReference type="SAM" id="Phobius"/>
    </source>
</evidence>
<keyword evidence="1" id="KW-0812">Transmembrane</keyword>
<evidence type="ECO:0000313" key="3">
    <source>
        <dbReference type="Proteomes" id="UP001154329"/>
    </source>
</evidence>
<evidence type="ECO:0000313" key="2">
    <source>
        <dbReference type="EMBL" id="CAH1713534.1"/>
    </source>
</evidence>
<name>A0A9P0IPU5_APHGO</name>
<feature type="transmembrane region" description="Helical" evidence="1">
    <location>
        <begin position="7"/>
        <end position="30"/>
    </location>
</feature>
<dbReference type="Proteomes" id="UP001154329">
    <property type="component" value="Chromosome 1"/>
</dbReference>
<organism evidence="2 3">
    <name type="scientific">Aphis gossypii</name>
    <name type="common">Cotton aphid</name>
    <dbReference type="NCBI Taxonomy" id="80765"/>
    <lineage>
        <taxon>Eukaryota</taxon>
        <taxon>Metazoa</taxon>
        <taxon>Ecdysozoa</taxon>
        <taxon>Arthropoda</taxon>
        <taxon>Hexapoda</taxon>
        <taxon>Insecta</taxon>
        <taxon>Pterygota</taxon>
        <taxon>Neoptera</taxon>
        <taxon>Paraneoptera</taxon>
        <taxon>Hemiptera</taxon>
        <taxon>Sternorrhyncha</taxon>
        <taxon>Aphidomorpha</taxon>
        <taxon>Aphidoidea</taxon>
        <taxon>Aphididae</taxon>
        <taxon>Aphidini</taxon>
        <taxon>Aphis</taxon>
        <taxon>Aphis</taxon>
    </lineage>
</organism>
<reference evidence="2" key="2">
    <citation type="submission" date="2022-10" db="EMBL/GenBank/DDBJ databases">
        <authorList>
            <consortium name="ENA_rothamsted_submissions"/>
            <consortium name="culmorum"/>
            <person name="King R."/>
        </authorList>
    </citation>
    <scope>NUCLEOTIDE SEQUENCE</scope>
</reference>
<gene>
    <name evidence="2" type="ORF">APHIGO_LOCUS2436</name>
</gene>
<feature type="transmembrane region" description="Helical" evidence="1">
    <location>
        <begin position="50"/>
        <end position="70"/>
    </location>
</feature>